<protein>
    <submittedName>
        <fullName evidence="2">Lactoylglutathione lyase</fullName>
        <ecNumber evidence="2">4.4.1.5</ecNumber>
    </submittedName>
</protein>
<accession>A0A840BR48</accession>
<comment type="caution">
    <text evidence="2">The sequence shown here is derived from an EMBL/GenBank/DDBJ whole genome shotgun (WGS) entry which is preliminary data.</text>
</comment>
<organism evidence="2 3">
    <name type="scientific">Niveibacterium umoris</name>
    <dbReference type="NCBI Taxonomy" id="1193620"/>
    <lineage>
        <taxon>Bacteria</taxon>
        <taxon>Pseudomonadati</taxon>
        <taxon>Pseudomonadota</taxon>
        <taxon>Betaproteobacteria</taxon>
        <taxon>Rhodocyclales</taxon>
        <taxon>Rhodocyclaceae</taxon>
        <taxon>Niveibacterium</taxon>
    </lineage>
</organism>
<dbReference type="InterPro" id="IPR037523">
    <property type="entry name" value="VOC_core"/>
</dbReference>
<proteinExistence type="predicted"/>
<name>A0A840BR48_9RHOO</name>
<dbReference type="RefSeq" id="WP_172201427.1">
    <property type="nucleotide sequence ID" value="NZ_BAABLE010000005.1"/>
</dbReference>
<dbReference type="InterPro" id="IPR029068">
    <property type="entry name" value="Glyas_Bleomycin-R_OHBP_Dase"/>
</dbReference>
<dbReference type="Proteomes" id="UP000561045">
    <property type="component" value="Unassembled WGS sequence"/>
</dbReference>
<evidence type="ECO:0000259" key="1">
    <source>
        <dbReference type="PROSITE" id="PS51819"/>
    </source>
</evidence>
<dbReference type="Gene3D" id="3.10.180.10">
    <property type="entry name" value="2,3-Dihydroxybiphenyl 1,2-Dioxygenase, domain 1"/>
    <property type="match status" value="1"/>
</dbReference>
<keyword evidence="2" id="KW-0456">Lyase</keyword>
<dbReference type="EMBL" id="JACIET010000002">
    <property type="protein sequence ID" value="MBB4013276.1"/>
    <property type="molecule type" value="Genomic_DNA"/>
</dbReference>
<dbReference type="PROSITE" id="PS51819">
    <property type="entry name" value="VOC"/>
    <property type="match status" value="1"/>
</dbReference>
<keyword evidence="3" id="KW-1185">Reference proteome</keyword>
<dbReference type="PANTHER" id="PTHR36113:SF1">
    <property type="entry name" value="GLYOXALASE_BLEOMYCIN RESISTANCE PROTEIN_DIOXYGENASE"/>
    <property type="match status" value="1"/>
</dbReference>
<evidence type="ECO:0000313" key="2">
    <source>
        <dbReference type="EMBL" id="MBB4013276.1"/>
    </source>
</evidence>
<dbReference type="PANTHER" id="PTHR36113">
    <property type="entry name" value="LYASE, PUTATIVE-RELATED-RELATED"/>
    <property type="match status" value="1"/>
</dbReference>
<dbReference type="Pfam" id="PF00903">
    <property type="entry name" value="Glyoxalase"/>
    <property type="match status" value="1"/>
</dbReference>
<dbReference type="SUPFAM" id="SSF54593">
    <property type="entry name" value="Glyoxalase/Bleomycin resistance protein/Dihydroxybiphenyl dioxygenase"/>
    <property type="match status" value="1"/>
</dbReference>
<evidence type="ECO:0000313" key="3">
    <source>
        <dbReference type="Proteomes" id="UP000561045"/>
    </source>
</evidence>
<dbReference type="GO" id="GO:0004462">
    <property type="term" value="F:lactoylglutathione lyase activity"/>
    <property type="evidence" value="ECO:0007669"/>
    <property type="project" value="UniProtKB-EC"/>
</dbReference>
<dbReference type="InterPro" id="IPR004360">
    <property type="entry name" value="Glyas_Fos-R_dOase_dom"/>
</dbReference>
<reference evidence="2 3" key="1">
    <citation type="submission" date="2020-08" db="EMBL/GenBank/DDBJ databases">
        <title>Genomic Encyclopedia of Type Strains, Phase IV (KMG-IV): sequencing the most valuable type-strain genomes for metagenomic binning, comparative biology and taxonomic classification.</title>
        <authorList>
            <person name="Goeker M."/>
        </authorList>
    </citation>
    <scope>NUCLEOTIDE SEQUENCE [LARGE SCALE GENOMIC DNA]</scope>
    <source>
        <strain evidence="2 3">DSM 106739</strain>
    </source>
</reference>
<dbReference type="EC" id="4.4.1.5" evidence="2"/>
<feature type="domain" description="VOC" evidence="1">
    <location>
        <begin position="2"/>
        <end position="129"/>
    </location>
</feature>
<dbReference type="AlphaFoldDB" id="A0A840BR48"/>
<gene>
    <name evidence="2" type="ORF">GGR36_002622</name>
</gene>
<dbReference type="InterPro" id="IPR051332">
    <property type="entry name" value="Fosfomycin_Res_Enzymes"/>
</dbReference>
<sequence>MKIEHVAIWAADLEAQRRFYETRFGATAGDRYHNTRKDFRSYFLRFADGARLELMAMPGIPASQDSVAAQRLGLIHLAFSVGSQEAVDQHHAQSVAEGLRVLDGPRWTGDGYYEYVLLDPEDNRIEVTI</sequence>